<dbReference type="Pfam" id="PF00497">
    <property type="entry name" value="SBP_bac_3"/>
    <property type="match status" value="1"/>
</dbReference>
<dbReference type="PANTHER" id="PTHR38834">
    <property type="entry name" value="PERIPLASMIC SUBSTRATE BINDING PROTEIN FAMILY 3"/>
    <property type="match status" value="1"/>
</dbReference>
<accession>A0A845G4Z7</accession>
<dbReference type="InterPro" id="IPR001638">
    <property type="entry name" value="Solute-binding_3/MltF_N"/>
</dbReference>
<sequence>MAMRMMSCLSLLLLCAGLASAAPDVPALRIYGMDSQPISYADAGQPAGLAVELARRIQDRLGRHDAIDIVPWVRAQSLAEAGPNVLLLTVVRTPERERQMQFVGPIFTSRLVAYAIKGRLAELRRHDPGLYRLHAGARRGSIFANTARGLGFNLTDETNTSEIAAKMLMSRRFDLWFDGEELMPGAMERAGHRPDEVEVALRLGTAEVYFAFSNGTPKELVDAWAGALRELKRDGSLQKIQHKWLAFLPEH</sequence>
<protein>
    <submittedName>
        <fullName evidence="3">Transporter substrate-binding domain-containing protein</fullName>
    </submittedName>
</protein>
<feature type="domain" description="Solute-binding protein family 3/N-terminal" evidence="2">
    <location>
        <begin position="27"/>
        <end position="248"/>
    </location>
</feature>
<dbReference type="SMART" id="SM00062">
    <property type="entry name" value="PBPb"/>
    <property type="match status" value="1"/>
</dbReference>
<dbReference type="SUPFAM" id="SSF53850">
    <property type="entry name" value="Periplasmic binding protein-like II"/>
    <property type="match status" value="1"/>
</dbReference>
<dbReference type="Proteomes" id="UP000470302">
    <property type="component" value="Unassembled WGS sequence"/>
</dbReference>
<evidence type="ECO:0000313" key="4">
    <source>
        <dbReference type="Proteomes" id="UP000470302"/>
    </source>
</evidence>
<comment type="caution">
    <text evidence="3">The sequence shown here is derived from an EMBL/GenBank/DDBJ whole genome shotgun (WGS) entry which is preliminary data.</text>
</comment>
<organism evidence="3 4">
    <name type="scientific">Duganella vulcania</name>
    <dbReference type="NCBI Taxonomy" id="2692166"/>
    <lineage>
        <taxon>Bacteria</taxon>
        <taxon>Pseudomonadati</taxon>
        <taxon>Pseudomonadota</taxon>
        <taxon>Betaproteobacteria</taxon>
        <taxon>Burkholderiales</taxon>
        <taxon>Oxalobacteraceae</taxon>
        <taxon>Telluria group</taxon>
        <taxon>Duganella</taxon>
    </lineage>
</organism>
<reference evidence="3 4" key="1">
    <citation type="submission" date="2020-01" db="EMBL/GenBank/DDBJ databases">
        <title>Novel species isolated from a subtropical stream in China.</title>
        <authorList>
            <person name="Lu H."/>
        </authorList>
    </citation>
    <scope>NUCLEOTIDE SEQUENCE [LARGE SCALE GENOMIC DNA]</scope>
    <source>
        <strain evidence="3 4">FT82W</strain>
    </source>
</reference>
<dbReference type="EMBL" id="WWCW01000059">
    <property type="protein sequence ID" value="MYM88921.1"/>
    <property type="molecule type" value="Genomic_DNA"/>
</dbReference>
<keyword evidence="1" id="KW-0732">Signal</keyword>
<name>A0A845G4Z7_9BURK</name>
<dbReference type="PANTHER" id="PTHR38834:SF3">
    <property type="entry name" value="SOLUTE-BINDING PROTEIN FAMILY 3_N-TERMINAL DOMAIN-CONTAINING PROTEIN"/>
    <property type="match status" value="1"/>
</dbReference>
<evidence type="ECO:0000256" key="1">
    <source>
        <dbReference type="SAM" id="SignalP"/>
    </source>
</evidence>
<evidence type="ECO:0000313" key="3">
    <source>
        <dbReference type="EMBL" id="MYM88921.1"/>
    </source>
</evidence>
<feature type="chain" id="PRO_5032574613" evidence="1">
    <location>
        <begin position="22"/>
        <end position="251"/>
    </location>
</feature>
<gene>
    <name evidence="3" type="ORF">GTP91_17285</name>
</gene>
<evidence type="ECO:0000259" key="2">
    <source>
        <dbReference type="SMART" id="SM00062"/>
    </source>
</evidence>
<feature type="signal peptide" evidence="1">
    <location>
        <begin position="1"/>
        <end position="21"/>
    </location>
</feature>
<dbReference type="AlphaFoldDB" id="A0A845G4Z7"/>
<dbReference type="Gene3D" id="3.40.190.10">
    <property type="entry name" value="Periplasmic binding protein-like II"/>
    <property type="match status" value="2"/>
</dbReference>
<proteinExistence type="predicted"/>